<reference evidence="9" key="2">
    <citation type="submission" date="2015-06" db="UniProtKB">
        <authorList>
            <consortium name="EnsemblProtists"/>
        </authorList>
    </citation>
    <scope>IDENTIFICATION</scope>
    <source>
        <strain evidence="9">Pr102</strain>
    </source>
</reference>
<evidence type="ECO:0000256" key="2">
    <source>
        <dbReference type="ARBA" id="ARBA00004613"/>
    </source>
</evidence>
<evidence type="ECO:0000256" key="6">
    <source>
        <dbReference type="ARBA" id="ARBA00023026"/>
    </source>
</evidence>
<keyword evidence="6" id="KW-0843">Virulence</keyword>
<dbReference type="Proteomes" id="UP000005238">
    <property type="component" value="Unassembled WGS sequence"/>
</dbReference>
<dbReference type="HOGENOM" id="CLU_021192_4_1_1"/>
<keyword evidence="4" id="KW-0964">Secreted</keyword>
<sequence length="380" mass="41945">MVAKASPCSRSRLATLLTIVVLLACVGGATVATDSNTGKPETSEGRLLRGLQGNFVGTTRNDDESEERAIIDAMKQAARAAKKKFYQTATDKLFKKVKIKEMDGTLFQSEQFKLWETRVTKNFKQNTERAQASMVSTLTSRFGDEALAVSLVTAKQNSKSRPIATDLENAQLQNWESAGKTGDDVFKLLKLNDKGEKLFESPMAATWLAYLTKLNKKNPEEDMISSLKRVYDDEALAKVITGAQNSASTVVLANTLERALMGKWLDEGKTLDEIFTLLTLETKSKVNTNTPDAISQLEKRFGSSIKLAKVIAYAKKRAITEATKADATRLQDLQFKQWLAAGVTPNNIGTRVMGDVFDIRRTQVSIDYGTFYRNKLAAAT</sequence>
<evidence type="ECO:0000256" key="3">
    <source>
        <dbReference type="ARBA" id="ARBA00010400"/>
    </source>
</evidence>
<evidence type="ECO:0000313" key="10">
    <source>
        <dbReference type="Proteomes" id="UP000005238"/>
    </source>
</evidence>
<evidence type="ECO:0000256" key="7">
    <source>
        <dbReference type="SAM" id="SignalP"/>
    </source>
</evidence>
<feature type="domain" description="RxLR effector PexRD54 WY" evidence="8">
    <location>
        <begin position="171"/>
        <end position="210"/>
    </location>
</feature>
<evidence type="ECO:0000256" key="1">
    <source>
        <dbReference type="ARBA" id="ARBA00004340"/>
    </source>
</evidence>
<keyword evidence="5 7" id="KW-0732">Signal</keyword>
<dbReference type="GO" id="GO:0005576">
    <property type="term" value="C:extracellular region"/>
    <property type="evidence" value="ECO:0007669"/>
    <property type="project" value="UniProtKB-SubCell"/>
</dbReference>
<dbReference type="Pfam" id="PF22748">
    <property type="entry name" value="PexRD54_WY"/>
    <property type="match status" value="1"/>
</dbReference>
<dbReference type="VEuPathDB" id="FungiDB:KRP22_11136"/>
<reference evidence="10" key="1">
    <citation type="journal article" date="2006" name="Science">
        <title>Phytophthora genome sequences uncover evolutionary origins and mechanisms of pathogenesis.</title>
        <authorList>
            <person name="Tyler B.M."/>
            <person name="Tripathy S."/>
            <person name="Zhang X."/>
            <person name="Dehal P."/>
            <person name="Jiang R.H."/>
            <person name="Aerts A."/>
            <person name="Arredondo F.D."/>
            <person name="Baxter L."/>
            <person name="Bensasson D."/>
            <person name="Beynon J.L."/>
            <person name="Chapman J."/>
            <person name="Damasceno C.M."/>
            <person name="Dorrance A.E."/>
            <person name="Dou D."/>
            <person name="Dickerman A.W."/>
            <person name="Dubchak I.L."/>
            <person name="Garbelotto M."/>
            <person name="Gijzen M."/>
            <person name="Gordon S.G."/>
            <person name="Govers F."/>
            <person name="Grunwald N.J."/>
            <person name="Huang W."/>
            <person name="Ivors K.L."/>
            <person name="Jones R.W."/>
            <person name="Kamoun S."/>
            <person name="Krampis K."/>
            <person name="Lamour K.H."/>
            <person name="Lee M.K."/>
            <person name="McDonald W.H."/>
            <person name="Medina M."/>
            <person name="Meijer H.J."/>
            <person name="Nordberg E.K."/>
            <person name="Maclean D.J."/>
            <person name="Ospina-Giraldo M.D."/>
            <person name="Morris P.F."/>
            <person name="Phuntumart V."/>
            <person name="Putnam N.H."/>
            <person name="Rash S."/>
            <person name="Rose J.K."/>
            <person name="Sakihama Y."/>
            <person name="Salamov A.A."/>
            <person name="Savidor A."/>
            <person name="Scheuring C.F."/>
            <person name="Smith B.M."/>
            <person name="Sobral B.W."/>
            <person name="Terry A."/>
            <person name="Torto-Alalibo T.A."/>
            <person name="Win J."/>
            <person name="Xu Z."/>
            <person name="Zhang H."/>
            <person name="Grigoriev I.V."/>
            <person name="Rokhsar D.S."/>
            <person name="Boore J.L."/>
        </authorList>
    </citation>
    <scope>NUCLEOTIDE SEQUENCE [LARGE SCALE GENOMIC DNA]</scope>
    <source>
        <strain evidence="10">Pr102</strain>
    </source>
</reference>
<dbReference type="VEuPathDB" id="FungiDB:KRP23_1713"/>
<dbReference type="EMBL" id="DS566004">
    <property type="status" value="NOT_ANNOTATED_CDS"/>
    <property type="molecule type" value="Genomic_DNA"/>
</dbReference>
<accession>H3GFA0</accession>
<dbReference type="AlphaFoldDB" id="H3GFA0"/>
<organism evidence="9 10">
    <name type="scientific">Phytophthora ramorum</name>
    <name type="common">Sudden oak death agent</name>
    <dbReference type="NCBI Taxonomy" id="164328"/>
    <lineage>
        <taxon>Eukaryota</taxon>
        <taxon>Sar</taxon>
        <taxon>Stramenopiles</taxon>
        <taxon>Oomycota</taxon>
        <taxon>Peronosporomycetes</taxon>
        <taxon>Peronosporales</taxon>
        <taxon>Peronosporaceae</taxon>
        <taxon>Phytophthora</taxon>
    </lineage>
</organism>
<comment type="subcellular location">
    <subcellularLocation>
        <location evidence="1">Host cell</location>
    </subcellularLocation>
    <subcellularLocation>
        <location evidence="2">Secreted</location>
    </subcellularLocation>
</comment>
<evidence type="ECO:0000256" key="5">
    <source>
        <dbReference type="ARBA" id="ARBA00022729"/>
    </source>
</evidence>
<dbReference type="RefSeq" id="XP_067749046.1">
    <property type="nucleotide sequence ID" value="XM_067896037.1"/>
</dbReference>
<name>H3GFA0_PHYRM</name>
<dbReference type="PROSITE" id="PS51257">
    <property type="entry name" value="PROKAR_LIPOPROTEIN"/>
    <property type="match status" value="1"/>
</dbReference>
<dbReference type="InterPro" id="IPR054463">
    <property type="entry name" value="PexRD54_WY"/>
</dbReference>
<feature type="signal peptide" evidence="7">
    <location>
        <begin position="1"/>
        <end position="28"/>
    </location>
</feature>
<dbReference type="OrthoDB" id="98185at2759"/>
<proteinExistence type="inferred from homology"/>
<evidence type="ECO:0000259" key="8">
    <source>
        <dbReference type="Pfam" id="PF22748"/>
    </source>
</evidence>
<protein>
    <recommendedName>
        <fullName evidence="8">RxLR effector PexRD54 WY domain-containing protein</fullName>
    </recommendedName>
</protein>
<evidence type="ECO:0000256" key="4">
    <source>
        <dbReference type="ARBA" id="ARBA00022525"/>
    </source>
</evidence>
<dbReference type="eggNOG" id="ENOG502RGZ6">
    <property type="taxonomic scope" value="Eukaryota"/>
</dbReference>
<feature type="chain" id="PRO_5003586320" description="RxLR effector PexRD54 WY domain-containing protein" evidence="7">
    <location>
        <begin position="29"/>
        <end position="380"/>
    </location>
</feature>
<keyword evidence="10" id="KW-1185">Reference proteome</keyword>
<dbReference type="GO" id="GO:0043657">
    <property type="term" value="C:host cell"/>
    <property type="evidence" value="ECO:0007669"/>
    <property type="project" value="UniProtKB-SubCell"/>
</dbReference>
<dbReference type="EnsemblProtists" id="Phyra74367">
    <property type="protein sequence ID" value="Phyra74367"/>
    <property type="gene ID" value="Phyra74367"/>
</dbReference>
<evidence type="ECO:0000313" key="9">
    <source>
        <dbReference type="EnsemblProtists" id="Phyra74367"/>
    </source>
</evidence>
<dbReference type="InParanoid" id="H3GFA0"/>
<dbReference type="GeneID" id="94222186"/>
<comment type="similarity">
    <text evidence="3">Belongs to the RxLR effector family.</text>
</comment>